<protein>
    <submittedName>
        <fullName evidence="1">Uncharacterized protein</fullName>
    </submittedName>
</protein>
<dbReference type="RefSeq" id="WP_109431097.1">
    <property type="nucleotide sequence ID" value="NZ_MPDK01000018.1"/>
</dbReference>
<sequence>MGQGSFGEFFSELSAQHLQTIYENVKSETLDHLMDQVQTGSLSLDQILFELTSQLPTIIFDLSAVMTIHLLHSYHEWQVEQK</sequence>
<accession>A0A2U3D770</accession>
<name>A0A2U3D770_SULT2</name>
<evidence type="ECO:0000313" key="2">
    <source>
        <dbReference type="Proteomes" id="UP000245380"/>
    </source>
</evidence>
<keyword evidence="2" id="KW-1185">Reference proteome</keyword>
<organism evidence="1 2">
    <name type="scientific">Sulfoacidibacillus thermotolerans</name>
    <name type="common">Acidibacillus sulfuroxidans</name>
    <dbReference type="NCBI Taxonomy" id="1765684"/>
    <lineage>
        <taxon>Bacteria</taxon>
        <taxon>Bacillati</taxon>
        <taxon>Bacillota</taxon>
        <taxon>Bacilli</taxon>
        <taxon>Bacillales</taxon>
        <taxon>Alicyclobacillaceae</taxon>
        <taxon>Sulfoacidibacillus</taxon>
    </lineage>
</organism>
<dbReference type="EMBL" id="MPDK01000018">
    <property type="protein sequence ID" value="PWI57125.1"/>
    <property type="molecule type" value="Genomic_DNA"/>
</dbReference>
<comment type="caution">
    <text evidence="1">The sequence shown here is derived from an EMBL/GenBank/DDBJ whole genome shotgun (WGS) entry which is preliminary data.</text>
</comment>
<dbReference type="Proteomes" id="UP000245380">
    <property type="component" value="Unassembled WGS sequence"/>
</dbReference>
<reference evidence="1 2" key="1">
    <citation type="submission" date="2016-11" db="EMBL/GenBank/DDBJ databases">
        <title>Comparative genomics of Acidibacillus ferroxidans species.</title>
        <authorList>
            <person name="Oliveira G."/>
            <person name="Nunes G."/>
            <person name="Oliveira R."/>
            <person name="Araujo F."/>
            <person name="Salim A."/>
            <person name="Scholte L."/>
            <person name="Morais D."/>
            <person name="Nancucheo I."/>
            <person name="Johnson D.B."/>
            <person name="Grail B."/>
            <person name="Bittencourt J."/>
            <person name="Valadares R."/>
        </authorList>
    </citation>
    <scope>NUCLEOTIDE SEQUENCE [LARGE SCALE GENOMIC DNA]</scope>
    <source>
        <strain evidence="1 2">Y002</strain>
    </source>
</reference>
<dbReference type="AlphaFoldDB" id="A0A2U3D770"/>
<dbReference type="OrthoDB" id="3035925at2"/>
<proteinExistence type="predicted"/>
<gene>
    <name evidence="1" type="ORF">BM613_10235</name>
</gene>
<evidence type="ECO:0000313" key="1">
    <source>
        <dbReference type="EMBL" id="PWI57125.1"/>
    </source>
</evidence>